<protein>
    <recommendedName>
        <fullName evidence="1">Metal-dependent carboxypeptidase</fullName>
        <ecNumber evidence="1">3.4.17.19</ecNumber>
    </recommendedName>
</protein>
<dbReference type="PRINTS" id="PR00998">
    <property type="entry name" value="CRBOXYPTASET"/>
</dbReference>
<evidence type="ECO:0000313" key="5">
    <source>
        <dbReference type="Proteomes" id="UP000250642"/>
    </source>
</evidence>
<dbReference type="EMBL" id="QEVW01000005">
    <property type="protein sequence ID" value="RAW16582.1"/>
    <property type="molecule type" value="Genomic_DNA"/>
</dbReference>
<keyword evidence="1" id="KW-0482">Metalloprotease</keyword>
<keyword evidence="1 4" id="KW-0121">Carboxypeptidase</keyword>
<proteinExistence type="inferred from homology"/>
<dbReference type="Gene3D" id="1.10.1370.30">
    <property type="match status" value="1"/>
</dbReference>
<evidence type="ECO:0000256" key="1">
    <source>
        <dbReference type="PIRNR" id="PIRNR006615"/>
    </source>
</evidence>
<comment type="cofactor">
    <cofactor evidence="2">
        <name>Zn(2+)</name>
        <dbReference type="ChEBI" id="CHEBI:29105"/>
    </cofactor>
    <text evidence="2">Binds 1 zinc ion per subunit.</text>
</comment>
<dbReference type="AlphaFoldDB" id="A0A329QZ41"/>
<dbReference type="InterPro" id="IPR001333">
    <property type="entry name" value="Peptidase_M32_Taq"/>
</dbReference>
<keyword evidence="1" id="KW-0645">Protease</keyword>
<keyword evidence="2" id="KW-0862">Zinc</keyword>
<feature type="binding site" evidence="2">
    <location>
        <position position="282"/>
    </location>
    <ligand>
        <name>Zn(2+)</name>
        <dbReference type="ChEBI" id="CHEBI:29105"/>
        <note>catalytic</note>
    </ligand>
</feature>
<comment type="caution">
    <text evidence="4">The sequence shown here is derived from an EMBL/GenBank/DDBJ whole genome shotgun (WGS) entry which is preliminary data.</text>
</comment>
<dbReference type="GO" id="GO:0046872">
    <property type="term" value="F:metal ion binding"/>
    <property type="evidence" value="ECO:0007669"/>
    <property type="project" value="UniProtKB-KW"/>
</dbReference>
<dbReference type="SUPFAM" id="SSF55486">
    <property type="entry name" value="Metalloproteases ('zincins'), catalytic domain"/>
    <property type="match status" value="1"/>
</dbReference>
<dbReference type="EC" id="3.4.17.19" evidence="1"/>
<dbReference type="PIRSF" id="PIRSF006615">
    <property type="entry name" value="Zn_crbxpep_Taq"/>
    <property type="match status" value="1"/>
</dbReference>
<comment type="similarity">
    <text evidence="1">Belongs to the peptidase M32 family.</text>
</comment>
<organism evidence="4 5">
    <name type="scientific">Paenibacillus taichungensis</name>
    <dbReference type="NCBI Taxonomy" id="484184"/>
    <lineage>
        <taxon>Bacteria</taxon>
        <taxon>Bacillati</taxon>
        <taxon>Bacillota</taxon>
        <taxon>Bacilli</taxon>
        <taxon>Bacillales</taxon>
        <taxon>Paenibacillaceae</taxon>
        <taxon>Paenibacillus</taxon>
    </lineage>
</organism>
<evidence type="ECO:0000313" key="4">
    <source>
        <dbReference type="EMBL" id="RAW16582.1"/>
    </source>
</evidence>
<feature type="binding site" evidence="2">
    <location>
        <position position="312"/>
    </location>
    <ligand>
        <name>Zn(2+)</name>
        <dbReference type="ChEBI" id="CHEBI:29105"/>
        <note>catalytic</note>
    </ligand>
</feature>
<dbReference type="GO" id="GO:0006508">
    <property type="term" value="P:proteolysis"/>
    <property type="evidence" value="ECO:0007669"/>
    <property type="project" value="UniProtKB-UniRule"/>
</dbReference>
<accession>A0A329QZ41</accession>
<dbReference type="PANTHER" id="PTHR34217:SF1">
    <property type="entry name" value="CARBOXYPEPTIDASE 1"/>
    <property type="match status" value="1"/>
</dbReference>
<feature type="binding site" evidence="2">
    <location>
        <position position="286"/>
    </location>
    <ligand>
        <name>Zn(2+)</name>
        <dbReference type="ChEBI" id="CHEBI:29105"/>
        <note>catalytic</note>
    </ligand>
</feature>
<evidence type="ECO:0000256" key="2">
    <source>
        <dbReference type="PIRSR" id="PIRSR006615-1"/>
    </source>
</evidence>
<gene>
    <name evidence="4" type="ORF">DC345_05580</name>
</gene>
<dbReference type="Proteomes" id="UP000250642">
    <property type="component" value="Unassembled WGS sequence"/>
</dbReference>
<sequence>MVIYNLNFILYLEGDTNMTTIQRLDAALAAHIEKVEHYKQVQTLLAWDARTGAPRKGAPYAARAKATLAGELFKLQTDAEFGSRLEETAQQEDLDELSKRIIAEHWKTYKRWSAIPLEEYQAFVQQQGFANAAWLEARAANDFSIFAPHLKQIFDASLKFAGYWGYEQHAYDPLVQQFDPDLDKVTLDRIFSELKSALIPLIRRVTSAAKQPDTSIFTHPFPLEQQWQLGIELLQAIRYDFDAGQFGATVHPFSSAINPYDARLAAKFVENDVRVSLWSALHEGGHSLYTQNIDPNLIHTGLGIFTSYGIHESQSIFFEKFIGRHKGFWENNYFILQKIKPETFGHVSLDDFYFALNAVKPTFNRFEADELTYNLHLIIRYELEQAIIAGEVDYEGLPEAWNDKYEEYLGIRPPTHLEGILQDGHWSAGFGLFPSYTLGFVYAAQIHKVIRRELPDYDHLIESDNIETITGWLTTHIHQFGKSRSADELIKSITGKSIDTAPLIHYLTDKYEQLYEL</sequence>
<reference evidence="4 5" key="1">
    <citation type="submission" date="2018-04" db="EMBL/GenBank/DDBJ databases">
        <title>Paenibacillus taichungensis Genome sequencing and assembly.</title>
        <authorList>
            <person name="Xu J."/>
            <person name="Rensing C."/>
            <person name="Mazhar H.S."/>
        </authorList>
    </citation>
    <scope>NUCLEOTIDE SEQUENCE [LARGE SCALE GENOMIC DNA]</scope>
    <source>
        <strain evidence="4 5">NC1</strain>
    </source>
</reference>
<dbReference type="CDD" id="cd06460">
    <property type="entry name" value="M32_Taq"/>
    <property type="match status" value="1"/>
</dbReference>
<dbReference type="PANTHER" id="PTHR34217">
    <property type="entry name" value="METAL-DEPENDENT CARBOXYPEPTIDASE"/>
    <property type="match status" value="1"/>
</dbReference>
<dbReference type="GO" id="GO:0004181">
    <property type="term" value="F:metallocarboxypeptidase activity"/>
    <property type="evidence" value="ECO:0007669"/>
    <property type="project" value="UniProtKB-UniRule"/>
</dbReference>
<keyword evidence="1" id="KW-0378">Hydrolase</keyword>
<feature type="active site" description="Proton donor/acceptor" evidence="3">
    <location>
        <position position="283"/>
    </location>
</feature>
<keyword evidence="1 2" id="KW-0479">Metal-binding</keyword>
<comment type="function">
    <text evidence="1">Broad specificity carboxypetidase that releases amino acids sequentially from the C-terminus, including neutral, aromatic, polar and basic residues.</text>
</comment>
<dbReference type="Pfam" id="PF02074">
    <property type="entry name" value="Peptidase_M32"/>
    <property type="match status" value="1"/>
</dbReference>
<evidence type="ECO:0000256" key="3">
    <source>
        <dbReference type="PIRSR" id="PIRSR006615-2"/>
    </source>
</evidence>
<dbReference type="PROSITE" id="PS52034">
    <property type="entry name" value="PEPTIDASE_M32"/>
    <property type="match status" value="1"/>
</dbReference>
<comment type="catalytic activity">
    <reaction evidence="1">
        <text>Release of a C-terminal amino acid with broad specificity, except for -Pro.</text>
        <dbReference type="EC" id="3.4.17.19"/>
    </reaction>
</comment>
<name>A0A329QZ41_9BACL</name>